<gene>
    <name evidence="8" type="ORF">K491DRAFT_699414</name>
</gene>
<dbReference type="GO" id="GO:0000981">
    <property type="term" value="F:DNA-binding transcription factor activity, RNA polymerase II-specific"/>
    <property type="evidence" value="ECO:0007669"/>
    <property type="project" value="InterPro"/>
</dbReference>
<keyword evidence="6" id="KW-0539">Nucleus</keyword>
<dbReference type="Gene3D" id="4.10.240.10">
    <property type="entry name" value="Zn(2)-C6 fungal-type DNA-binding domain"/>
    <property type="match status" value="1"/>
</dbReference>
<dbReference type="Pfam" id="PF00172">
    <property type="entry name" value="Zn_clus"/>
    <property type="match status" value="1"/>
</dbReference>
<evidence type="ECO:0000256" key="4">
    <source>
        <dbReference type="ARBA" id="ARBA00023125"/>
    </source>
</evidence>
<dbReference type="PANTHER" id="PTHR36206:SF12">
    <property type="entry name" value="ASPERCRYPTIN BIOSYNTHESIS CLUSTER-SPECIFIC TRANSCRIPTION REGULATOR ATNN-RELATED"/>
    <property type="match status" value="1"/>
</dbReference>
<name>A0A6A6SMD0_9PLEO</name>
<sequence length="528" mass="59812">MTLRPDLNQKRTRESTSKVRSGCSTCKARRVKCDEAKPVCRRCAIGGRKCQYNAATSPSRNVITVYLPPTQCQPVIFVNDRDLDFFHRNLAGNMDGQFDKKFWGTLVLQLSHSEPAIRHAVSAITLIHRDVEASLKHPAGYVKGNPEAQQEWTTAMKNLSARIQEHPNSALVPLICCLLFTCIELFRGNTETAFIHAQSGFEILDALRPKSDTTAGSRFDLSTNDLKAIEDHVVPMFSRLNLLCTLAGRRPPYTYIPAAKEDSPHEDLADSRRRLVDSSIACLEFIDEVRHRVAEFRIELDDLVKQSKLQTRLDAWCDQLHELLERMQAAGSPANQDAVNLLLMQHKVMYIWLRVCTTTAESATDAYHADFEELVCYAEQIGAGMATPQPLSFEVQILGPLYYAVLKCRHPVIRRRALEMLRLAPRREGVWNAHYAYATAKRVIEVEEMHLNEEGLPDETSRVHGQPLPGDDSRIFSPGEMRAAFDSRQYDYNIVPSPAYPGTLAFRFYTKPFGLLGEWQSTNEYIKL</sequence>
<proteinExistence type="predicted"/>
<dbReference type="SUPFAM" id="SSF57701">
    <property type="entry name" value="Zn2/Cys6 DNA-binding domain"/>
    <property type="match status" value="1"/>
</dbReference>
<dbReference type="OrthoDB" id="2593732at2759"/>
<keyword evidence="5" id="KW-0804">Transcription</keyword>
<dbReference type="AlphaFoldDB" id="A0A6A6SMD0"/>
<dbReference type="GO" id="GO:0003677">
    <property type="term" value="F:DNA binding"/>
    <property type="evidence" value="ECO:0007669"/>
    <property type="project" value="UniProtKB-KW"/>
</dbReference>
<dbReference type="InterPro" id="IPR052360">
    <property type="entry name" value="Transcr_Regulatory_Proteins"/>
</dbReference>
<evidence type="ECO:0000256" key="3">
    <source>
        <dbReference type="ARBA" id="ARBA00023015"/>
    </source>
</evidence>
<reference evidence="8" key="1">
    <citation type="journal article" date="2020" name="Stud. Mycol.">
        <title>101 Dothideomycetes genomes: a test case for predicting lifestyles and emergence of pathogens.</title>
        <authorList>
            <person name="Haridas S."/>
            <person name="Albert R."/>
            <person name="Binder M."/>
            <person name="Bloem J."/>
            <person name="Labutti K."/>
            <person name="Salamov A."/>
            <person name="Andreopoulos B."/>
            <person name="Baker S."/>
            <person name="Barry K."/>
            <person name="Bills G."/>
            <person name="Bluhm B."/>
            <person name="Cannon C."/>
            <person name="Castanera R."/>
            <person name="Culley D."/>
            <person name="Daum C."/>
            <person name="Ezra D."/>
            <person name="Gonzalez J."/>
            <person name="Henrissat B."/>
            <person name="Kuo A."/>
            <person name="Liang C."/>
            <person name="Lipzen A."/>
            <person name="Lutzoni F."/>
            <person name="Magnuson J."/>
            <person name="Mondo S."/>
            <person name="Nolan M."/>
            <person name="Ohm R."/>
            <person name="Pangilinan J."/>
            <person name="Park H.-J."/>
            <person name="Ramirez L."/>
            <person name="Alfaro M."/>
            <person name="Sun H."/>
            <person name="Tritt A."/>
            <person name="Yoshinaga Y."/>
            <person name="Zwiers L.-H."/>
            <person name="Turgeon B."/>
            <person name="Goodwin S."/>
            <person name="Spatafora J."/>
            <person name="Crous P."/>
            <person name="Grigoriev I."/>
        </authorList>
    </citation>
    <scope>NUCLEOTIDE SEQUENCE</scope>
    <source>
        <strain evidence="8">CBS 122681</strain>
    </source>
</reference>
<keyword evidence="4" id="KW-0238">DNA-binding</keyword>
<organism evidence="8 9">
    <name type="scientific">Lophiostoma macrostomum CBS 122681</name>
    <dbReference type="NCBI Taxonomy" id="1314788"/>
    <lineage>
        <taxon>Eukaryota</taxon>
        <taxon>Fungi</taxon>
        <taxon>Dikarya</taxon>
        <taxon>Ascomycota</taxon>
        <taxon>Pezizomycotina</taxon>
        <taxon>Dothideomycetes</taxon>
        <taxon>Pleosporomycetidae</taxon>
        <taxon>Pleosporales</taxon>
        <taxon>Lophiostomataceae</taxon>
        <taxon>Lophiostoma</taxon>
    </lineage>
</organism>
<keyword evidence="1" id="KW-0479">Metal-binding</keyword>
<feature type="domain" description="Zn(2)-C6 fungal-type" evidence="7">
    <location>
        <begin position="22"/>
        <end position="52"/>
    </location>
</feature>
<accession>A0A6A6SMD0</accession>
<evidence type="ECO:0000256" key="5">
    <source>
        <dbReference type="ARBA" id="ARBA00023163"/>
    </source>
</evidence>
<evidence type="ECO:0000313" key="9">
    <source>
        <dbReference type="Proteomes" id="UP000799324"/>
    </source>
</evidence>
<dbReference type="SMART" id="SM00066">
    <property type="entry name" value="GAL4"/>
    <property type="match status" value="1"/>
</dbReference>
<keyword evidence="3" id="KW-0805">Transcription regulation</keyword>
<dbReference type="CDD" id="cd00067">
    <property type="entry name" value="GAL4"/>
    <property type="match status" value="1"/>
</dbReference>
<dbReference type="PROSITE" id="PS00463">
    <property type="entry name" value="ZN2_CY6_FUNGAL_1"/>
    <property type="match status" value="1"/>
</dbReference>
<dbReference type="PANTHER" id="PTHR36206">
    <property type="entry name" value="ASPERCRYPTIN BIOSYNTHESIS CLUSTER-SPECIFIC TRANSCRIPTION REGULATOR ATNN-RELATED"/>
    <property type="match status" value="1"/>
</dbReference>
<dbReference type="InterPro" id="IPR001138">
    <property type="entry name" value="Zn2Cys6_DnaBD"/>
</dbReference>
<keyword evidence="9" id="KW-1185">Reference proteome</keyword>
<dbReference type="EMBL" id="MU004584">
    <property type="protein sequence ID" value="KAF2647773.1"/>
    <property type="molecule type" value="Genomic_DNA"/>
</dbReference>
<evidence type="ECO:0000256" key="6">
    <source>
        <dbReference type="ARBA" id="ARBA00023242"/>
    </source>
</evidence>
<dbReference type="PRINTS" id="PR00755">
    <property type="entry name" value="AFLATOXINBRP"/>
</dbReference>
<dbReference type="PROSITE" id="PS50048">
    <property type="entry name" value="ZN2_CY6_FUNGAL_2"/>
    <property type="match status" value="1"/>
</dbReference>
<dbReference type="GO" id="GO:0008270">
    <property type="term" value="F:zinc ion binding"/>
    <property type="evidence" value="ECO:0007669"/>
    <property type="project" value="InterPro"/>
</dbReference>
<evidence type="ECO:0000259" key="7">
    <source>
        <dbReference type="PROSITE" id="PS50048"/>
    </source>
</evidence>
<dbReference type="Proteomes" id="UP000799324">
    <property type="component" value="Unassembled WGS sequence"/>
</dbReference>
<dbReference type="InterPro" id="IPR036864">
    <property type="entry name" value="Zn2-C6_fun-type_DNA-bd_sf"/>
</dbReference>
<protein>
    <recommendedName>
        <fullName evidence="7">Zn(2)-C6 fungal-type domain-containing protein</fullName>
    </recommendedName>
</protein>
<evidence type="ECO:0000256" key="1">
    <source>
        <dbReference type="ARBA" id="ARBA00022723"/>
    </source>
</evidence>
<keyword evidence="2" id="KW-0862">Zinc</keyword>
<evidence type="ECO:0000256" key="2">
    <source>
        <dbReference type="ARBA" id="ARBA00022833"/>
    </source>
</evidence>
<evidence type="ECO:0000313" key="8">
    <source>
        <dbReference type="EMBL" id="KAF2647773.1"/>
    </source>
</evidence>